<dbReference type="InterPro" id="IPR045194">
    <property type="entry name" value="MGRN1/RNF157-like"/>
</dbReference>
<proteinExistence type="predicted"/>
<evidence type="ECO:0000256" key="6">
    <source>
        <dbReference type="ARBA" id="ARBA00022786"/>
    </source>
</evidence>
<feature type="domain" description="MGRN1/RNF157-like N-terminal" evidence="10">
    <location>
        <begin position="262"/>
        <end position="376"/>
    </location>
</feature>
<feature type="compositionally biased region" description="Low complexity" evidence="8">
    <location>
        <begin position="1"/>
        <end position="10"/>
    </location>
</feature>
<dbReference type="Pfam" id="PF26192">
    <property type="entry name" value="RNF157-like_N"/>
    <property type="match status" value="2"/>
</dbReference>
<feature type="compositionally biased region" description="Pro residues" evidence="8">
    <location>
        <begin position="28"/>
        <end position="37"/>
    </location>
</feature>
<name>A0ABD1LIF9_9FABA</name>
<feature type="domain" description="MGRN1/RNF157-like N-terminal" evidence="10">
    <location>
        <begin position="129"/>
        <end position="165"/>
    </location>
</feature>
<evidence type="ECO:0000256" key="4">
    <source>
        <dbReference type="ARBA" id="ARBA00022723"/>
    </source>
</evidence>
<protein>
    <recommendedName>
        <fullName evidence="2">RING-type E3 ubiquitin transferase</fullName>
        <ecNumber evidence="2">2.3.2.27</ecNumber>
    </recommendedName>
</protein>
<gene>
    <name evidence="11" type="ORF">Fmac_027645</name>
</gene>
<dbReference type="GO" id="GO:0008270">
    <property type="term" value="F:zinc ion binding"/>
    <property type="evidence" value="ECO:0007669"/>
    <property type="project" value="UniProtKB-KW"/>
</dbReference>
<organism evidence="11 12">
    <name type="scientific">Flemingia macrophylla</name>
    <dbReference type="NCBI Taxonomy" id="520843"/>
    <lineage>
        <taxon>Eukaryota</taxon>
        <taxon>Viridiplantae</taxon>
        <taxon>Streptophyta</taxon>
        <taxon>Embryophyta</taxon>
        <taxon>Tracheophyta</taxon>
        <taxon>Spermatophyta</taxon>
        <taxon>Magnoliopsida</taxon>
        <taxon>eudicotyledons</taxon>
        <taxon>Gunneridae</taxon>
        <taxon>Pentapetalae</taxon>
        <taxon>rosids</taxon>
        <taxon>fabids</taxon>
        <taxon>Fabales</taxon>
        <taxon>Fabaceae</taxon>
        <taxon>Papilionoideae</taxon>
        <taxon>50 kb inversion clade</taxon>
        <taxon>NPAAA clade</taxon>
        <taxon>indigoferoid/millettioid clade</taxon>
        <taxon>Phaseoleae</taxon>
        <taxon>Flemingia</taxon>
    </lineage>
</organism>
<keyword evidence="9" id="KW-0472">Membrane</keyword>
<evidence type="ECO:0000256" key="7">
    <source>
        <dbReference type="ARBA" id="ARBA00022833"/>
    </source>
</evidence>
<dbReference type="GO" id="GO:0061630">
    <property type="term" value="F:ubiquitin protein ligase activity"/>
    <property type="evidence" value="ECO:0007669"/>
    <property type="project" value="UniProtKB-EC"/>
</dbReference>
<evidence type="ECO:0000256" key="9">
    <source>
        <dbReference type="SAM" id="Phobius"/>
    </source>
</evidence>
<keyword evidence="6" id="KW-0833">Ubl conjugation pathway</keyword>
<dbReference type="Pfam" id="PF13920">
    <property type="entry name" value="zf-C3HC4_3"/>
    <property type="match status" value="1"/>
</dbReference>
<keyword evidence="9" id="KW-1133">Transmembrane helix</keyword>
<reference evidence="11 12" key="1">
    <citation type="submission" date="2024-08" db="EMBL/GenBank/DDBJ databases">
        <title>Insights into the chromosomal genome structure of Flemingia macrophylla.</title>
        <authorList>
            <person name="Ding Y."/>
            <person name="Zhao Y."/>
            <person name="Bi W."/>
            <person name="Wu M."/>
            <person name="Zhao G."/>
            <person name="Gong Y."/>
            <person name="Li W."/>
            <person name="Zhang P."/>
        </authorList>
    </citation>
    <scope>NUCLEOTIDE SEQUENCE [LARGE SCALE GENOMIC DNA]</scope>
    <source>
        <strain evidence="11">DYQJB</strain>
        <tissue evidence="11">Leaf</tissue>
    </source>
</reference>
<keyword evidence="5" id="KW-0863">Zinc-finger</keyword>
<feature type="region of interest" description="Disordered" evidence="8">
    <location>
        <begin position="1"/>
        <end position="39"/>
    </location>
</feature>
<evidence type="ECO:0000256" key="8">
    <source>
        <dbReference type="SAM" id="MobiDB-lite"/>
    </source>
</evidence>
<dbReference type="Proteomes" id="UP001603857">
    <property type="component" value="Unassembled WGS sequence"/>
</dbReference>
<accession>A0ABD1LIF9</accession>
<keyword evidence="9" id="KW-0812">Transmembrane</keyword>
<dbReference type="SUPFAM" id="SSF57850">
    <property type="entry name" value="RING/U-box"/>
    <property type="match status" value="1"/>
</dbReference>
<evidence type="ECO:0000256" key="3">
    <source>
        <dbReference type="ARBA" id="ARBA00022679"/>
    </source>
</evidence>
<evidence type="ECO:0000259" key="10">
    <source>
        <dbReference type="Pfam" id="PF26192"/>
    </source>
</evidence>
<dbReference type="InterPro" id="IPR058981">
    <property type="entry name" value="MGRN1/RNF157-like_N"/>
</dbReference>
<keyword evidence="7" id="KW-0862">Zinc</keyword>
<dbReference type="EMBL" id="JBGMDY010000009">
    <property type="protein sequence ID" value="KAL2323266.1"/>
    <property type="molecule type" value="Genomic_DNA"/>
</dbReference>
<dbReference type="PANTHER" id="PTHR22996:SF0">
    <property type="entry name" value="RE60872P-RELATED"/>
    <property type="match status" value="1"/>
</dbReference>
<evidence type="ECO:0000313" key="12">
    <source>
        <dbReference type="Proteomes" id="UP001603857"/>
    </source>
</evidence>
<keyword evidence="3" id="KW-0808">Transferase</keyword>
<keyword evidence="4" id="KW-0479">Metal-binding</keyword>
<dbReference type="Gene3D" id="3.30.40.10">
    <property type="entry name" value="Zinc/RING finger domain, C3HC4 (zinc finger)"/>
    <property type="match status" value="1"/>
</dbReference>
<dbReference type="InterPro" id="IPR013083">
    <property type="entry name" value="Znf_RING/FYVE/PHD"/>
</dbReference>
<dbReference type="EC" id="2.3.2.27" evidence="2"/>
<comment type="caution">
    <text evidence="11">The sequence shown here is derived from an EMBL/GenBank/DDBJ whole genome shotgun (WGS) entry which is preliminary data.</text>
</comment>
<keyword evidence="12" id="KW-1185">Reference proteome</keyword>
<dbReference type="PANTHER" id="PTHR22996">
    <property type="entry name" value="MAHOGUNIN"/>
    <property type="match status" value="1"/>
</dbReference>
<feature type="transmembrane region" description="Helical" evidence="9">
    <location>
        <begin position="182"/>
        <end position="206"/>
    </location>
</feature>
<evidence type="ECO:0000256" key="2">
    <source>
        <dbReference type="ARBA" id="ARBA00012483"/>
    </source>
</evidence>
<sequence>MGNMGSSGSNSRRRHGGGGGSGRRIHTPPQPVMPPPEITANRFAYPASATPYHNYHGYYPPPFPAPYDDSHHRQAVEPMWGQYPPAPLPATLPVPSTLPETVPVPSTVPETVPAPYVEHQKAVTIYNGVNIKKETLRIEADEENPGRFLVSFTVEAIVSGRLALTLVVATSLRRAGRHRTRLALTLVVALVFVAQGFFPPLVSVMYSCCVCPFPLVLKALVSCVPFSPDGVYSDLVTALVGQAVYCHELCYIANRVFISFYHDDSITIFFFAKEEEGGTLTPMKENVLPPVTVNFQQGLGQKFKQPAGTGIDFSILEESELLNVGDMDVYPVVIKADASSGNTNSEMTQAVFEKEKGEFQVKVVKQLLWINGIRYEVRDIYGSGNSLEGDWDGNDTGKACVICLSEPRDTTCMCSGCAKVLRFKTKRCPVCRQPIETLVEMPVPEPQPKE</sequence>
<dbReference type="AlphaFoldDB" id="A0ABD1LIF9"/>
<comment type="catalytic activity">
    <reaction evidence="1">
        <text>S-ubiquitinyl-[E2 ubiquitin-conjugating enzyme]-L-cysteine + [acceptor protein]-L-lysine = [E2 ubiquitin-conjugating enzyme]-L-cysteine + N(6)-ubiquitinyl-[acceptor protein]-L-lysine.</text>
        <dbReference type="EC" id="2.3.2.27"/>
    </reaction>
</comment>
<evidence type="ECO:0000313" key="11">
    <source>
        <dbReference type="EMBL" id="KAL2323266.1"/>
    </source>
</evidence>
<evidence type="ECO:0000256" key="1">
    <source>
        <dbReference type="ARBA" id="ARBA00000900"/>
    </source>
</evidence>
<evidence type="ECO:0000256" key="5">
    <source>
        <dbReference type="ARBA" id="ARBA00022771"/>
    </source>
</evidence>